<accession>A0A820CSK5</accession>
<evidence type="ECO:0000313" key="2">
    <source>
        <dbReference type="Proteomes" id="UP000663844"/>
    </source>
</evidence>
<protein>
    <submittedName>
        <fullName evidence="1">Uncharacterized protein</fullName>
    </submittedName>
</protein>
<dbReference type="Proteomes" id="UP000663844">
    <property type="component" value="Unassembled WGS sequence"/>
</dbReference>
<comment type="caution">
    <text evidence="1">The sequence shown here is derived from an EMBL/GenBank/DDBJ whole genome shotgun (WGS) entry which is preliminary data.</text>
</comment>
<dbReference type="AlphaFoldDB" id="A0A820CSK5"/>
<reference evidence="1" key="1">
    <citation type="submission" date="2021-02" db="EMBL/GenBank/DDBJ databases">
        <authorList>
            <person name="Nowell W R."/>
        </authorList>
    </citation>
    <scope>NUCLEOTIDE SEQUENCE</scope>
</reference>
<proteinExistence type="predicted"/>
<dbReference type="EMBL" id="CAJOAZ010010753">
    <property type="protein sequence ID" value="CAF4225772.1"/>
    <property type="molecule type" value="Genomic_DNA"/>
</dbReference>
<feature type="non-terminal residue" evidence="1">
    <location>
        <position position="62"/>
    </location>
</feature>
<gene>
    <name evidence="1" type="ORF">OXD698_LOCUS42122</name>
</gene>
<evidence type="ECO:0000313" key="1">
    <source>
        <dbReference type="EMBL" id="CAF4225772.1"/>
    </source>
</evidence>
<name>A0A820CSK5_9BILA</name>
<organism evidence="1 2">
    <name type="scientific">Adineta steineri</name>
    <dbReference type="NCBI Taxonomy" id="433720"/>
    <lineage>
        <taxon>Eukaryota</taxon>
        <taxon>Metazoa</taxon>
        <taxon>Spiralia</taxon>
        <taxon>Gnathifera</taxon>
        <taxon>Rotifera</taxon>
        <taxon>Eurotatoria</taxon>
        <taxon>Bdelloidea</taxon>
        <taxon>Adinetida</taxon>
        <taxon>Adinetidae</taxon>
        <taxon>Adineta</taxon>
    </lineage>
</organism>
<sequence>MAESMDYEMYMKLLDEIISIQDSVLESANIDCAEEVILSQSSQPTFALSEDVSHDIPINPKE</sequence>